<dbReference type="FunFam" id="1.10.10.2360:FF:000001">
    <property type="entry name" value="Nuclear pore complex protein Nup98-Nup96"/>
    <property type="match status" value="1"/>
</dbReference>
<feature type="region of interest" description="Disordered" evidence="12">
    <location>
        <begin position="575"/>
        <end position="607"/>
    </location>
</feature>
<evidence type="ECO:0000256" key="5">
    <source>
        <dbReference type="ARBA" id="ARBA00022448"/>
    </source>
</evidence>
<feature type="compositionally biased region" description="Low complexity" evidence="12">
    <location>
        <begin position="633"/>
        <end position="655"/>
    </location>
</feature>
<evidence type="ECO:0000313" key="14">
    <source>
        <dbReference type="EMBL" id="CAG7717019.1"/>
    </source>
</evidence>
<dbReference type="GO" id="GO:0000973">
    <property type="term" value="P:post-transcriptional tethering of RNA polymerase II gene DNA at nuclear periphery"/>
    <property type="evidence" value="ECO:0007669"/>
    <property type="project" value="TreeGrafter"/>
</dbReference>
<keyword evidence="10" id="KW-0906">Nuclear pore complex</keyword>
<dbReference type="GO" id="GO:0034398">
    <property type="term" value="P:telomere tethering at nuclear periphery"/>
    <property type="evidence" value="ECO:0007669"/>
    <property type="project" value="TreeGrafter"/>
</dbReference>
<evidence type="ECO:0000256" key="10">
    <source>
        <dbReference type="ARBA" id="ARBA00023132"/>
    </source>
</evidence>
<feature type="region of interest" description="Disordered" evidence="12">
    <location>
        <begin position="490"/>
        <end position="510"/>
    </location>
</feature>
<dbReference type="GO" id="GO:0051028">
    <property type="term" value="P:mRNA transport"/>
    <property type="evidence" value="ECO:0007669"/>
    <property type="project" value="UniProtKB-KW"/>
</dbReference>
<feature type="domain" description="Peptidase S59" evidence="13">
    <location>
        <begin position="692"/>
        <end position="834"/>
    </location>
</feature>
<evidence type="ECO:0000256" key="8">
    <source>
        <dbReference type="ARBA" id="ARBA00022927"/>
    </source>
</evidence>
<dbReference type="InterPro" id="IPR037665">
    <property type="entry name" value="Nucleoporin_S59-like"/>
</dbReference>
<evidence type="ECO:0000256" key="2">
    <source>
        <dbReference type="ARBA" id="ARBA00004620"/>
    </source>
</evidence>
<organism evidence="14 15">
    <name type="scientific">Allacma fusca</name>
    <dbReference type="NCBI Taxonomy" id="39272"/>
    <lineage>
        <taxon>Eukaryota</taxon>
        <taxon>Metazoa</taxon>
        <taxon>Ecdysozoa</taxon>
        <taxon>Arthropoda</taxon>
        <taxon>Hexapoda</taxon>
        <taxon>Collembola</taxon>
        <taxon>Symphypleona</taxon>
        <taxon>Sminthuridae</taxon>
        <taxon>Allacma</taxon>
    </lineage>
</organism>
<comment type="caution">
    <text evidence="14">The sequence shown here is derived from an EMBL/GenBank/DDBJ whole genome shotgun (WGS) entry which is preliminary data.</text>
</comment>
<feature type="region of interest" description="Disordered" evidence="12">
    <location>
        <begin position="624"/>
        <end position="661"/>
    </location>
</feature>
<keyword evidence="7" id="KW-0509">mRNA transport</keyword>
<dbReference type="PANTHER" id="PTHR23198">
    <property type="entry name" value="NUCLEOPORIN"/>
    <property type="match status" value="1"/>
</dbReference>
<dbReference type="GO" id="GO:0017056">
    <property type="term" value="F:structural constituent of nuclear pore"/>
    <property type="evidence" value="ECO:0007669"/>
    <property type="project" value="InterPro"/>
</dbReference>
<dbReference type="PROSITE" id="PS51434">
    <property type="entry name" value="NUP_C"/>
    <property type="match status" value="1"/>
</dbReference>
<dbReference type="InterPro" id="IPR021967">
    <property type="entry name" value="Nup98_C"/>
</dbReference>
<proteinExistence type="inferred from homology"/>
<accession>A0A8J2NWA9</accession>
<evidence type="ECO:0000256" key="12">
    <source>
        <dbReference type="SAM" id="MobiDB-lite"/>
    </source>
</evidence>
<evidence type="ECO:0000259" key="13">
    <source>
        <dbReference type="PROSITE" id="PS51434"/>
    </source>
</evidence>
<feature type="region of interest" description="Disordered" evidence="12">
    <location>
        <begin position="110"/>
        <end position="130"/>
    </location>
</feature>
<dbReference type="PANTHER" id="PTHR23198:SF6">
    <property type="entry name" value="NUCLEAR PORE COMPLEX PROTEIN NUP98-NUP96"/>
    <property type="match status" value="1"/>
</dbReference>
<dbReference type="Pfam" id="PF04096">
    <property type="entry name" value="Nucleoporin2"/>
    <property type="match status" value="1"/>
</dbReference>
<dbReference type="GO" id="GO:0008139">
    <property type="term" value="F:nuclear localization sequence binding"/>
    <property type="evidence" value="ECO:0007669"/>
    <property type="project" value="TreeGrafter"/>
</dbReference>
<evidence type="ECO:0000256" key="7">
    <source>
        <dbReference type="ARBA" id="ARBA00022816"/>
    </source>
</evidence>
<dbReference type="EMBL" id="CAJVCH010042812">
    <property type="protein sequence ID" value="CAG7717019.1"/>
    <property type="molecule type" value="Genomic_DNA"/>
</dbReference>
<dbReference type="OrthoDB" id="3797628at2759"/>
<comment type="similarity">
    <text evidence="3">Belongs to the nucleoporin GLFG family.</text>
</comment>
<keyword evidence="5" id="KW-0813">Transport</keyword>
<dbReference type="GO" id="GO:0044614">
    <property type="term" value="C:nuclear pore cytoplasmic filaments"/>
    <property type="evidence" value="ECO:0007669"/>
    <property type="project" value="TreeGrafter"/>
</dbReference>
<evidence type="ECO:0000256" key="1">
    <source>
        <dbReference type="ARBA" id="ARBA00004567"/>
    </source>
</evidence>
<keyword evidence="9" id="KW-0811">Translocation</keyword>
<dbReference type="GO" id="GO:0006405">
    <property type="term" value="P:RNA export from nucleus"/>
    <property type="evidence" value="ECO:0007669"/>
    <property type="project" value="TreeGrafter"/>
</dbReference>
<protein>
    <recommendedName>
        <fullName evidence="4">Nuclear pore complex protein Nup98-Nup96</fullName>
    </recommendedName>
</protein>
<dbReference type="InterPro" id="IPR007230">
    <property type="entry name" value="Nup98_auto-Pept-S59_dom"/>
</dbReference>
<dbReference type="Pfam" id="PF21240">
    <property type="entry name" value="Nup98_GLEBS"/>
    <property type="match status" value="1"/>
</dbReference>
<evidence type="ECO:0000256" key="11">
    <source>
        <dbReference type="ARBA" id="ARBA00023242"/>
    </source>
</evidence>
<gene>
    <name evidence="14" type="ORF">AFUS01_LOCUS6498</name>
</gene>
<feature type="compositionally biased region" description="Polar residues" evidence="12">
    <location>
        <begin position="597"/>
        <end position="607"/>
    </location>
</feature>
<evidence type="ECO:0000256" key="3">
    <source>
        <dbReference type="ARBA" id="ARBA00008926"/>
    </source>
</evidence>
<sequence length="1481" mass="161674">MFGNFGGTSGFGSFGQNKPATSTFASAGTNLFGNPTSTGGFSTTASTNVFGQPQASGTTNIFGGFNQPKPATGIFGTSQPTTMFGQPNRLPGTGTGGIFSTGATSTVSPFSATGQTQQTGTSIPFNPITGNDTMMRNGVASAISTRNQCITCMKEYENKSLEELRLEDYQLGRKGPSQTNVFGGGQQQTAGGMFPLGQNTGTTTTFGQQTAAFGAAANQTSSLFPSINQQKPQTSFFPNTGAATSAFGGTTFPFNTPTSQPSLFPTNSVTTSGVGSFQFPSSSQPQQQSSLGIFGSKTTTAAFGANTFNTATNTTINKPVPLFGGTATSFGTTTNTAFGQQPSLFPTTSQPQNKPAFSFGPTFGTQPTSQSTFGTSAFPTWSNTTSNASLNLGSSGFGTTGTSGFPSFGTTTTNFQSPITNTGFGAGTFNLGNTTTNTSGLSLFNPSGTLGAAPPNFNTISGPAPFGTTPYKDSPLFYNLVTNRSVEDMTKPTNPVAQRQIREASRRKTSSLNSKSVVTGFTFPVPKIHSKKESFFDGFEEEDQGTAIDILSPKTSVKKLAIKNLRGGFHRSSLSTSSFNGSVVEEPSVTEDGGTKANDSQVLNSSNNGLNASVSELFIHRAQPKESGDLNESSCSESPSDSYYVAVNNQNGNGNETYNESYHDKSNAETAHDQYSGYDGAQNHPCGVKYTRSGYYISPDIKELDLLTDAQENCFVRGFIVGRHNYGEIRFLDVVNVGNLDIDETVLFRHKEVVVYPDDNNKPPVGEGINVPAEIRLERVWPIDKATKDPIKVPAKVKALKYEEKLKKSCERLGAEFISYDEQTGRWVFKVSHFSKYSCAPEEEEEDDVSSAAEIPKSGGLGGKTVQNLKTFVGPTQALIIEEDSEGRNLEAPKAFRPEPTSLAQESESGFPERVYIGGGGEPCIPEGALELAGPKNGAPDFAIMSGAIAGGDNVMDMFGSMEEKVDDFPDYFGLSTDVLKSAVPEVSPTVLTNLQSAKVPQHRKRDEIPFLDAVRKQTKFLALHRFPQSNSRKGARVAFGPSGNYIRVVNKSKDYPRANRFIGQVKVEKLTPYREVVNRGESAYPQFYANILTKQLVLMMEHSSPNNLYKLRPEGIVGELIKTLLDDEELQKWQDDQFVSSVVAEPNYIATCKEELQLWLLCNILWPCEELSEDERQDKGFLIEYRIRLADWFKSNAKMLFGSLYDPADTTLKGLLKKGMHLEACELAVEQGNFNLALNLAQCCGESQKAMQLQMDEWEAQGMVEFIPKDVLELYRLCSGLPIWDDIDIKHMSTCEWLQHFAIYLWYICPMNFSIEEAVIHYQTSVVEYAQCDFDVEYPSRLDSSIANTCIHLLKSYVTVGYKIPNLLNPRTNNPDCLDYKLSWLLMHNLKQLGYHPDPDLVEDLTVGFAGQLETMGLFHWAIYVLKTLPQTTARDVMIDRILERNVTTGMRIGQEKSIEFIETLLEIPRTHIEEHCFRV</sequence>
<evidence type="ECO:0000256" key="9">
    <source>
        <dbReference type="ARBA" id="ARBA00023010"/>
    </source>
</evidence>
<dbReference type="Proteomes" id="UP000708208">
    <property type="component" value="Unassembled WGS sequence"/>
</dbReference>
<dbReference type="Pfam" id="PF12110">
    <property type="entry name" value="Nup96"/>
    <property type="match status" value="1"/>
</dbReference>
<keyword evidence="15" id="KW-1185">Reference proteome</keyword>
<comment type="subcellular location">
    <subcellularLocation>
        <location evidence="2">Nucleus membrane</location>
        <topology evidence="2">Peripheral membrane protein</topology>
        <orientation evidence="2">Nucleoplasmic side</orientation>
    </subcellularLocation>
    <subcellularLocation>
        <location evidence="1">Nucleus</location>
        <location evidence="1">Nuclear pore complex</location>
    </subcellularLocation>
</comment>
<evidence type="ECO:0000256" key="6">
    <source>
        <dbReference type="ARBA" id="ARBA00022813"/>
    </source>
</evidence>
<evidence type="ECO:0000313" key="15">
    <source>
        <dbReference type="Proteomes" id="UP000708208"/>
    </source>
</evidence>
<dbReference type="GO" id="GO:0031965">
    <property type="term" value="C:nuclear membrane"/>
    <property type="evidence" value="ECO:0007669"/>
    <property type="project" value="UniProtKB-SubCell"/>
</dbReference>
<dbReference type="GO" id="GO:0006606">
    <property type="term" value="P:protein import into nucleus"/>
    <property type="evidence" value="ECO:0007669"/>
    <property type="project" value="TreeGrafter"/>
</dbReference>
<keyword evidence="11" id="KW-0539">Nucleus</keyword>
<keyword evidence="6" id="KW-0068">Autocatalytic cleavage</keyword>
<keyword evidence="8" id="KW-0653">Protein transport</keyword>
<reference evidence="14" key="1">
    <citation type="submission" date="2021-06" db="EMBL/GenBank/DDBJ databases">
        <authorList>
            <person name="Hodson N. C."/>
            <person name="Mongue J. A."/>
            <person name="Jaron S. K."/>
        </authorList>
    </citation>
    <scope>NUCLEOTIDE SEQUENCE</scope>
</reference>
<evidence type="ECO:0000256" key="4">
    <source>
        <dbReference type="ARBA" id="ARBA00013472"/>
    </source>
</evidence>
<dbReference type="GO" id="GO:0003723">
    <property type="term" value="F:RNA binding"/>
    <property type="evidence" value="ECO:0007669"/>
    <property type="project" value="TreeGrafter"/>
</dbReference>
<name>A0A8J2NWA9_9HEXA</name>